<organism evidence="5 7">
    <name type="scientific">Cannabis sativa</name>
    <name type="common">Hemp</name>
    <name type="synonym">Marijuana</name>
    <dbReference type="NCBI Taxonomy" id="3483"/>
    <lineage>
        <taxon>Eukaryota</taxon>
        <taxon>Viridiplantae</taxon>
        <taxon>Streptophyta</taxon>
        <taxon>Embryophyta</taxon>
        <taxon>Tracheophyta</taxon>
        <taxon>Spermatophyta</taxon>
        <taxon>Magnoliopsida</taxon>
        <taxon>eudicotyledons</taxon>
        <taxon>Gunneridae</taxon>
        <taxon>Pentapetalae</taxon>
        <taxon>rosids</taxon>
        <taxon>fabids</taxon>
        <taxon>Rosales</taxon>
        <taxon>Cannabaceae</taxon>
        <taxon>Cannabis</taxon>
    </lineage>
</organism>
<evidence type="ECO:0000256" key="1">
    <source>
        <dbReference type="ARBA" id="ARBA00022630"/>
    </source>
</evidence>
<evidence type="ECO:0000256" key="2">
    <source>
        <dbReference type="ARBA" id="ARBA00022827"/>
    </source>
</evidence>
<dbReference type="PRINTS" id="PR00420">
    <property type="entry name" value="RNGMNOXGNASE"/>
</dbReference>
<accession>A0A7J6IB63</accession>
<comment type="caution">
    <text evidence="5">The sequence shown here is derived from an EMBL/GenBank/DDBJ whole genome shotgun (WGS) entry which is preliminary data.</text>
</comment>
<gene>
    <name evidence="4" type="ORF">F8388_006228</name>
    <name evidence="5" type="ORF">G4B88_006210</name>
</gene>
<evidence type="ECO:0000259" key="3">
    <source>
        <dbReference type="Pfam" id="PF01494"/>
    </source>
</evidence>
<dbReference type="GO" id="GO:0071949">
    <property type="term" value="F:FAD binding"/>
    <property type="evidence" value="ECO:0007669"/>
    <property type="project" value="InterPro"/>
</dbReference>
<proteinExistence type="predicted"/>
<keyword evidence="1" id="KW-0285">Flavoprotein</keyword>
<dbReference type="EMBL" id="JAATIP010000071">
    <property type="protein sequence ID" value="KAF4378777.1"/>
    <property type="molecule type" value="Genomic_DNA"/>
</dbReference>
<dbReference type="Gene3D" id="3.30.9.10">
    <property type="entry name" value="D-Amino Acid Oxidase, subunit A, domain 2"/>
    <property type="match status" value="1"/>
</dbReference>
<dbReference type="AlphaFoldDB" id="A0A7J6IB63"/>
<name>A0A7J6IB63_CANSA</name>
<feature type="domain" description="FAD-binding" evidence="3">
    <location>
        <begin position="49"/>
        <end position="422"/>
    </location>
</feature>
<dbReference type="EMBL" id="JAATIQ010000001">
    <property type="protein sequence ID" value="KAF4404824.1"/>
    <property type="molecule type" value="Genomic_DNA"/>
</dbReference>
<reference evidence="6 7" key="1">
    <citation type="journal article" date="2020" name="bioRxiv">
        <title>Sequence and annotation of 42 cannabis genomes reveals extensive copy number variation in cannabinoid synthesis and pathogen resistance genes.</title>
        <authorList>
            <person name="Mckernan K.J."/>
            <person name="Helbert Y."/>
            <person name="Kane L.T."/>
            <person name="Ebling H."/>
            <person name="Zhang L."/>
            <person name="Liu B."/>
            <person name="Eaton Z."/>
            <person name="Mclaughlin S."/>
            <person name="Kingan S."/>
            <person name="Baybayan P."/>
            <person name="Concepcion G."/>
            <person name="Jordan M."/>
            <person name="Riva A."/>
            <person name="Barbazuk W."/>
            <person name="Harkins T."/>
        </authorList>
    </citation>
    <scope>NUCLEOTIDE SEQUENCE [LARGE SCALE GENOMIC DNA]</scope>
    <source>
        <strain evidence="6 7">cv. Jamaican Lion 4</strain>
        <strain evidence="5">Father</strain>
        <strain evidence="4">Mother</strain>
        <tissue evidence="5">Leaf</tissue>
    </source>
</reference>
<keyword evidence="7" id="KW-1185">Reference proteome</keyword>
<dbReference type="InterPro" id="IPR050641">
    <property type="entry name" value="RIFMO-like"/>
</dbReference>
<dbReference type="GO" id="GO:0006744">
    <property type="term" value="P:ubiquinone biosynthetic process"/>
    <property type="evidence" value="ECO:0007669"/>
    <property type="project" value="TreeGrafter"/>
</dbReference>
<keyword evidence="2" id="KW-0274">FAD</keyword>
<dbReference type="InterPro" id="IPR002938">
    <property type="entry name" value="FAD-bd"/>
</dbReference>
<dbReference type="Gene3D" id="3.40.30.120">
    <property type="match status" value="1"/>
</dbReference>
<dbReference type="Proteomes" id="UP000525078">
    <property type="component" value="Unassembled WGS sequence"/>
</dbReference>
<evidence type="ECO:0000313" key="6">
    <source>
        <dbReference type="Proteomes" id="UP000525078"/>
    </source>
</evidence>
<dbReference type="SUPFAM" id="SSF51905">
    <property type="entry name" value="FAD/NAD(P)-binding domain"/>
    <property type="match status" value="1"/>
</dbReference>
<dbReference type="PANTHER" id="PTHR43004">
    <property type="entry name" value="TRK SYSTEM POTASSIUM UPTAKE PROTEIN"/>
    <property type="match status" value="1"/>
</dbReference>
<dbReference type="Proteomes" id="UP000583929">
    <property type="component" value="Unassembled WGS sequence"/>
</dbReference>
<dbReference type="InterPro" id="IPR036188">
    <property type="entry name" value="FAD/NAD-bd_sf"/>
</dbReference>
<sequence length="709" mass="78549">MGFSRFIKSFNAQQWGNARIKAYPLGYIYRRTLSSSTKIFNNGEDSVLPVLIVGAGPAGLVLSILLTKLGVKCAVLEKSKTFSQHPQAHFINNRTMEVFRKLDGLAEKIQRSQPPVELWRKFIYCTSLSGSILGSVDHMKPQDFERVISPVSVAHFSQYKLSRLLLKQLENLQFRVGGLEGLEGLNHGIIRERQILMGHECLAIDANNDYVTVTASCVKDGKLVEEEIKCNILVGADGAGSTVRRLVGIDMKGERELQKLISVHFLSKDLGQYLLSERPGMLFFIFNTEAIGVLVAHDLNEGEFVFQIPFYPPQQNFQDFNPKMCEELILKLVGRKLRDLDVVDIKPWVMHAEVAEKFLSHDNRILLAGDAAHRFPPAGGFGMNTGIQDSHNLAWKIASVLKGIAPISMLNTYETERRPIAILNTKLSVQNFKAAMAVPAALGLDPTVANSVHHVINGVGAVLPSGIQRAILDGIFAIGRAQLSEYLLNEKNPLGHSRLAKLRQIFDEGKSLQLQFPAEDLGFRYVEGALVPDSDGMPGTPEAPTGRRRDYIPTADPGCKLPHMNVRVLSNSSSKEIISTLDLISGDKVEFLLIIAPTESSYHLARATLEVAEEFKVPVRVCVLWSADSTEGVEVGSKAFMAPWENYIDVLETRMSPTSPSWWDLCKMTDKGAILVRPDDHISWRVKSGLVGDPVKEMKRVFSAVLSVN</sequence>
<protein>
    <recommendedName>
        <fullName evidence="3">FAD-binding domain-containing protein</fullName>
    </recommendedName>
</protein>
<dbReference type="GO" id="GO:0005739">
    <property type="term" value="C:mitochondrion"/>
    <property type="evidence" value="ECO:0007669"/>
    <property type="project" value="TreeGrafter"/>
</dbReference>
<evidence type="ECO:0000313" key="5">
    <source>
        <dbReference type="EMBL" id="KAF4404824.1"/>
    </source>
</evidence>
<evidence type="ECO:0000313" key="4">
    <source>
        <dbReference type="EMBL" id="KAF4378777.1"/>
    </source>
</evidence>
<dbReference type="GO" id="GO:0016709">
    <property type="term" value="F:oxidoreductase activity, acting on paired donors, with incorporation or reduction of molecular oxygen, NAD(P)H as one donor, and incorporation of one atom of oxygen"/>
    <property type="evidence" value="ECO:0007669"/>
    <property type="project" value="UniProtKB-ARBA"/>
</dbReference>
<evidence type="ECO:0000313" key="7">
    <source>
        <dbReference type="Proteomes" id="UP000583929"/>
    </source>
</evidence>
<dbReference type="PANTHER" id="PTHR43004:SF6">
    <property type="entry name" value="FAD_NAD(P)-BINDING OXIDOREDUCTASE FAMILY PROTEIN"/>
    <property type="match status" value="1"/>
</dbReference>
<dbReference type="Gene3D" id="3.50.50.60">
    <property type="entry name" value="FAD/NAD(P)-binding domain"/>
    <property type="match status" value="1"/>
</dbReference>
<dbReference type="Pfam" id="PF01494">
    <property type="entry name" value="FAD_binding_3"/>
    <property type="match status" value="1"/>
</dbReference>